<dbReference type="EMBL" id="JRYO01000203">
    <property type="protein sequence ID" value="KHE91385.1"/>
    <property type="molecule type" value="Genomic_DNA"/>
</dbReference>
<name>A0A0B0EL51_9BACT</name>
<dbReference type="AlphaFoldDB" id="A0A0B0EL51"/>
<reference evidence="2 3" key="1">
    <citation type="submission" date="2014-10" db="EMBL/GenBank/DDBJ databases">
        <title>Draft genome of anammox bacterium scalindua brodae, obtained using differential coverage binning of sequence data from two enrichment reactors.</title>
        <authorList>
            <person name="Speth D.R."/>
            <person name="Russ L."/>
            <person name="Kartal B."/>
            <person name="Op den Camp H.J."/>
            <person name="Dutilh B.E."/>
            <person name="Jetten M.S."/>
        </authorList>
    </citation>
    <scope>NUCLEOTIDE SEQUENCE [LARGE SCALE GENOMIC DNA]</scope>
    <source>
        <strain evidence="2">RU1</strain>
    </source>
</reference>
<organism evidence="2 3">
    <name type="scientific">Candidatus Scalindua brodae</name>
    <dbReference type="NCBI Taxonomy" id="237368"/>
    <lineage>
        <taxon>Bacteria</taxon>
        <taxon>Pseudomonadati</taxon>
        <taxon>Planctomycetota</taxon>
        <taxon>Candidatus Brocadiia</taxon>
        <taxon>Candidatus Brocadiales</taxon>
        <taxon>Candidatus Scalinduaceae</taxon>
        <taxon>Candidatus Scalindua</taxon>
    </lineage>
</organism>
<evidence type="ECO:0000256" key="1">
    <source>
        <dbReference type="ARBA" id="ARBA00022729"/>
    </source>
</evidence>
<proteinExistence type="predicted"/>
<evidence type="ECO:0000313" key="3">
    <source>
        <dbReference type="Proteomes" id="UP000030652"/>
    </source>
</evidence>
<sequence>MQLKTFITKTILFILITIPVGCATHSARPYIDDKLSDKPGVDLSKVQTLSFSKVKETILTERLRFNTLKAKADIIITTPEIKGEFRCKGILRFQKSGKIRVIGSKLATTVFDMLSDGDNFWFYLPKERVVYTGKSDTVKRPDTSAYIFPDDIAALLEYDKLFEGRSAYMETWPAFWLVHVLDKRGEELVSYSRLRVDRIDSTVTELTMFKPDSFIKALASFHDYADINGQSIPEAIQIHWPDTNTTLTLHLNNIIINEPLKPEIFQFKKPKKAEIIEIN</sequence>
<protein>
    <submittedName>
        <fullName evidence="2">UDP-glucose 4-epimerase</fullName>
    </submittedName>
</protein>
<gene>
    <name evidence="2" type="primary">galE</name>
    <name evidence="2" type="ORF">SCABRO_02878</name>
</gene>
<dbReference type="Gene3D" id="2.50.20.10">
    <property type="entry name" value="Lipoprotein localisation LolA/LolB/LppX"/>
    <property type="match status" value="1"/>
</dbReference>
<dbReference type="Proteomes" id="UP000030652">
    <property type="component" value="Unassembled WGS sequence"/>
</dbReference>
<dbReference type="InterPro" id="IPR029046">
    <property type="entry name" value="LolA/LolB/LppX"/>
</dbReference>
<dbReference type="SUPFAM" id="SSF89392">
    <property type="entry name" value="Prokaryotic lipoproteins and lipoprotein localization factors"/>
    <property type="match status" value="1"/>
</dbReference>
<comment type="caution">
    <text evidence="2">The sequence shown here is derived from an EMBL/GenBank/DDBJ whole genome shotgun (WGS) entry which is preliminary data.</text>
</comment>
<dbReference type="eggNOG" id="ENOG5033M6P">
    <property type="taxonomic scope" value="Bacteria"/>
</dbReference>
<accession>A0A0B0EL51</accession>
<evidence type="ECO:0000313" key="2">
    <source>
        <dbReference type="EMBL" id="KHE91385.1"/>
    </source>
</evidence>
<keyword evidence="1" id="KW-0732">Signal</keyword>